<dbReference type="EMBL" id="CP019937">
    <property type="protein sequence ID" value="ARO15404.1"/>
    <property type="molecule type" value="Genomic_DNA"/>
</dbReference>
<proteinExistence type="predicted"/>
<sequence length="125" mass="13068">MQKGLDLFRTASAMAVHASQRINQTAINIANADTPGYRVQSVASFADSYQAAGNTALLQTRSGHLQGQALPALGAHAALAEESPNGNSVSLETEAVAAIDAQREHTQALTIYRHGLTLLRTSIGG</sequence>
<comment type="subcellular location">
    <subcellularLocation>
        <location evidence="1">Bacterial flagellum basal body</location>
    </subcellularLocation>
</comment>
<evidence type="ECO:0000313" key="4">
    <source>
        <dbReference type="Proteomes" id="UP000242447"/>
    </source>
</evidence>
<dbReference type="Proteomes" id="UP000242447">
    <property type="component" value="Chromosome"/>
</dbReference>
<dbReference type="AlphaFoldDB" id="A0A1W6P1U2"/>
<organism evidence="3 4">
    <name type="scientific">Ketogulonicigenium robustum</name>
    <dbReference type="NCBI Taxonomy" id="92947"/>
    <lineage>
        <taxon>Bacteria</taxon>
        <taxon>Pseudomonadati</taxon>
        <taxon>Pseudomonadota</taxon>
        <taxon>Alphaproteobacteria</taxon>
        <taxon>Rhodobacterales</taxon>
        <taxon>Roseobacteraceae</taxon>
        <taxon>Ketogulonicigenium</taxon>
    </lineage>
</organism>
<keyword evidence="3" id="KW-0966">Cell projection</keyword>
<dbReference type="InterPro" id="IPR001444">
    <property type="entry name" value="Flag_bb_rod_N"/>
</dbReference>
<dbReference type="Pfam" id="PF00460">
    <property type="entry name" value="Flg_bb_rod"/>
    <property type="match status" value="1"/>
</dbReference>
<keyword evidence="4" id="KW-1185">Reference proteome</keyword>
<dbReference type="GO" id="GO:0009425">
    <property type="term" value="C:bacterial-type flagellum basal body"/>
    <property type="evidence" value="ECO:0007669"/>
    <property type="project" value="UniProtKB-SubCell"/>
</dbReference>
<name>A0A1W6P1U2_9RHOB</name>
<dbReference type="NCBIfam" id="NF009270">
    <property type="entry name" value="PRK12627.1"/>
    <property type="match status" value="1"/>
</dbReference>
<evidence type="ECO:0000313" key="3">
    <source>
        <dbReference type="EMBL" id="ARO15404.1"/>
    </source>
</evidence>
<gene>
    <name evidence="3" type="primary">flgB</name>
    <name evidence="3" type="ORF">BVG79_02064</name>
</gene>
<keyword evidence="3" id="KW-0969">Cilium</keyword>
<evidence type="ECO:0000256" key="1">
    <source>
        <dbReference type="ARBA" id="ARBA00004117"/>
    </source>
</evidence>
<reference evidence="3 4" key="1">
    <citation type="submission" date="2017-02" db="EMBL/GenBank/DDBJ databases">
        <title>Ketogulonicigenium robustum SPU B003 Genome sequencing and assembly.</title>
        <authorList>
            <person name="Li Y."/>
            <person name="Liu L."/>
            <person name="Wang C."/>
            <person name="Zhang M."/>
            <person name="Zhang T."/>
            <person name="Zhang Y."/>
        </authorList>
    </citation>
    <scope>NUCLEOTIDE SEQUENCE [LARGE SCALE GENOMIC DNA]</scope>
    <source>
        <strain evidence="3 4">SPU_B003</strain>
    </source>
</reference>
<dbReference type="KEGG" id="kro:BVG79_02064"/>
<feature type="domain" description="Flagellar basal body rod protein N-terminal" evidence="2">
    <location>
        <begin position="18"/>
        <end position="38"/>
    </location>
</feature>
<evidence type="ECO:0000259" key="2">
    <source>
        <dbReference type="Pfam" id="PF00460"/>
    </source>
</evidence>
<accession>A0A1W6P1U2</accession>
<dbReference type="STRING" id="92947.BVG79_02064"/>
<keyword evidence="3" id="KW-0282">Flagellum</keyword>
<dbReference type="OrthoDB" id="9788334at2"/>
<dbReference type="RefSeq" id="WP_085786806.1">
    <property type="nucleotide sequence ID" value="NZ_CP019937.1"/>
</dbReference>
<protein>
    <submittedName>
        <fullName evidence="3">Flagellar basal-body rod protein FlgB</fullName>
    </submittedName>
</protein>